<feature type="compositionally biased region" description="Gly residues" evidence="1">
    <location>
        <begin position="138"/>
        <end position="152"/>
    </location>
</feature>
<feature type="non-terminal residue" evidence="2">
    <location>
        <position position="291"/>
    </location>
</feature>
<feature type="compositionally biased region" description="Low complexity" evidence="1">
    <location>
        <begin position="193"/>
        <end position="202"/>
    </location>
</feature>
<feature type="region of interest" description="Disordered" evidence="1">
    <location>
        <begin position="1"/>
        <end position="68"/>
    </location>
</feature>
<dbReference type="AlphaFoldDB" id="A0A6J4HF23"/>
<evidence type="ECO:0000256" key="1">
    <source>
        <dbReference type="SAM" id="MobiDB-lite"/>
    </source>
</evidence>
<keyword evidence="2" id="KW-0808">Transferase</keyword>
<feature type="compositionally biased region" description="Gly residues" evidence="1">
    <location>
        <begin position="246"/>
        <end position="255"/>
    </location>
</feature>
<dbReference type="EMBL" id="CADCTL010000048">
    <property type="protein sequence ID" value="CAA9221484.1"/>
    <property type="molecule type" value="Genomic_DNA"/>
</dbReference>
<feature type="compositionally biased region" description="Basic residues" evidence="1">
    <location>
        <begin position="207"/>
        <end position="216"/>
    </location>
</feature>
<feature type="non-terminal residue" evidence="2">
    <location>
        <position position="1"/>
    </location>
</feature>
<dbReference type="EC" id="2.5.1.29" evidence="2"/>
<feature type="compositionally biased region" description="Basic residues" evidence="1">
    <location>
        <begin position="1"/>
        <end position="20"/>
    </location>
</feature>
<feature type="compositionally biased region" description="Low complexity" evidence="1">
    <location>
        <begin position="23"/>
        <end position="35"/>
    </location>
</feature>
<feature type="region of interest" description="Disordered" evidence="1">
    <location>
        <begin position="128"/>
        <end position="291"/>
    </location>
</feature>
<feature type="compositionally biased region" description="Basic and acidic residues" evidence="1">
    <location>
        <begin position="170"/>
        <end position="183"/>
    </location>
</feature>
<protein>
    <submittedName>
        <fullName evidence="2">Geranylgeranyl diphosphate synthase</fullName>
        <ecNumber evidence="2">2.5.1.29</ecNumber>
    </submittedName>
</protein>
<gene>
    <name evidence="2" type="ORF">AVDCRST_MAG04-648</name>
</gene>
<name>A0A6J4HF23_9PROT</name>
<accession>A0A6J4HF23</accession>
<organism evidence="2">
    <name type="scientific">uncultured Acetobacteraceae bacterium</name>
    <dbReference type="NCBI Taxonomy" id="169975"/>
    <lineage>
        <taxon>Bacteria</taxon>
        <taxon>Pseudomonadati</taxon>
        <taxon>Pseudomonadota</taxon>
        <taxon>Alphaproteobacteria</taxon>
        <taxon>Acetobacterales</taxon>
        <taxon>Acetobacteraceae</taxon>
        <taxon>environmental samples</taxon>
    </lineage>
</organism>
<evidence type="ECO:0000313" key="2">
    <source>
        <dbReference type="EMBL" id="CAA9221484.1"/>
    </source>
</evidence>
<feature type="compositionally biased region" description="Gly residues" evidence="1">
    <location>
        <begin position="48"/>
        <end position="62"/>
    </location>
</feature>
<sequence length="291" mass="30542">GRRIAHRACPRGRLGSRRRAERAAAARQGHAARGVSARRARAASAVPRGGGGLRRGRPGGGRRGGRGDRVAALRFAGPRRPALLRQRRCAARPAFRPPRLRRAPGRAGGRFADRAGLPDLGARRRRFLPARSLDGDRGGGGGGAGGHLGRAGLGVRAAGDGGPRRIPTLQDRHPLRRGGDGRRGFGRGGGRGLALARRAVGRGLPGRGRHPRRGGRPGRDGQAGGTRPRPRAAERRHFLRRFRRGGAAGDAGCGGRGRRSALPGRGGFARPDTVGGQTADAGEPGRQRRRL</sequence>
<proteinExistence type="predicted"/>
<reference evidence="2" key="1">
    <citation type="submission" date="2020-02" db="EMBL/GenBank/DDBJ databases">
        <authorList>
            <person name="Meier V. D."/>
        </authorList>
    </citation>
    <scope>NUCLEOTIDE SEQUENCE</scope>
    <source>
        <strain evidence="2">AVDCRST_MAG04</strain>
    </source>
</reference>
<dbReference type="GO" id="GO:0004311">
    <property type="term" value="F:geranylgeranyl diphosphate synthase activity"/>
    <property type="evidence" value="ECO:0007669"/>
    <property type="project" value="UniProtKB-EC"/>
</dbReference>